<dbReference type="Gene3D" id="3.40.720.10">
    <property type="entry name" value="Alkaline Phosphatase, subunit A"/>
    <property type="match status" value="1"/>
</dbReference>
<gene>
    <name evidence="6" type="ORF">MTX78_23755</name>
</gene>
<evidence type="ECO:0000256" key="3">
    <source>
        <dbReference type="SAM" id="SignalP"/>
    </source>
</evidence>
<proteinExistence type="inferred from homology"/>
<geneLocation type="plasmid" evidence="6 7">
    <name>unnamed2</name>
</geneLocation>
<protein>
    <submittedName>
        <fullName evidence="6">Sulfatase-like hydrolase/transferase</fullName>
    </submittedName>
</protein>
<dbReference type="InterPro" id="IPR052701">
    <property type="entry name" value="GAG_Ulvan_Degrading_Sulfatases"/>
</dbReference>
<organism evidence="6 7">
    <name type="scientific">Hymenobacter tibetensis</name>
    <dbReference type="NCBI Taxonomy" id="497967"/>
    <lineage>
        <taxon>Bacteria</taxon>
        <taxon>Pseudomonadati</taxon>
        <taxon>Bacteroidota</taxon>
        <taxon>Cytophagia</taxon>
        <taxon>Cytophagales</taxon>
        <taxon>Hymenobacteraceae</taxon>
        <taxon>Hymenobacter</taxon>
    </lineage>
</organism>
<feature type="domain" description="Sulfatase N-terminal" evidence="4">
    <location>
        <begin position="30"/>
        <end position="417"/>
    </location>
</feature>
<dbReference type="InterPro" id="IPR011658">
    <property type="entry name" value="PA14_dom"/>
</dbReference>
<accession>A0ABY4D5Z3</accession>
<keyword evidence="7" id="KW-1185">Reference proteome</keyword>
<feature type="chain" id="PRO_5045385708" evidence="3">
    <location>
        <begin position="21"/>
        <end position="697"/>
    </location>
</feature>
<dbReference type="Pfam" id="PF07691">
    <property type="entry name" value="PA14"/>
    <property type="match status" value="1"/>
</dbReference>
<name>A0ABY4D5Z3_9BACT</name>
<dbReference type="InterPro" id="IPR024607">
    <property type="entry name" value="Sulfatase_CS"/>
</dbReference>
<dbReference type="RefSeq" id="WP_243803260.1">
    <property type="nucleotide sequence ID" value="NZ_CP094671.1"/>
</dbReference>
<keyword evidence="3" id="KW-0732">Signal</keyword>
<evidence type="ECO:0000256" key="2">
    <source>
        <dbReference type="ARBA" id="ARBA00022801"/>
    </source>
</evidence>
<dbReference type="PANTHER" id="PTHR43751:SF3">
    <property type="entry name" value="SULFATASE N-TERMINAL DOMAIN-CONTAINING PROTEIN"/>
    <property type="match status" value="1"/>
</dbReference>
<evidence type="ECO:0000313" key="7">
    <source>
        <dbReference type="Proteomes" id="UP000831113"/>
    </source>
</evidence>
<reference evidence="6 7" key="1">
    <citation type="submission" date="2022-03" db="EMBL/GenBank/DDBJ databases">
        <title>Hymenobactersp. isolated from the air.</title>
        <authorList>
            <person name="Won M."/>
            <person name="Kwon S.-W."/>
        </authorList>
    </citation>
    <scope>NUCLEOTIDE SEQUENCE [LARGE SCALE GENOMIC DNA]</scope>
    <source>
        <strain evidence="6 7">KACC 21982</strain>
        <plasmid evidence="6 7">unnamed2</plasmid>
    </source>
</reference>
<dbReference type="SUPFAM" id="SSF53649">
    <property type="entry name" value="Alkaline phosphatase-like"/>
    <property type="match status" value="1"/>
</dbReference>
<evidence type="ECO:0000313" key="6">
    <source>
        <dbReference type="EMBL" id="UOG77454.1"/>
    </source>
</evidence>
<dbReference type="Proteomes" id="UP000831113">
    <property type="component" value="Plasmid unnamed2"/>
</dbReference>
<dbReference type="InterPro" id="IPR017850">
    <property type="entry name" value="Alkaline_phosphatase_core_sf"/>
</dbReference>
<keyword evidence="2" id="KW-0378">Hydrolase</keyword>
<dbReference type="Pfam" id="PF00884">
    <property type="entry name" value="Sulfatase"/>
    <property type="match status" value="1"/>
</dbReference>
<feature type="signal peptide" evidence="3">
    <location>
        <begin position="1"/>
        <end position="20"/>
    </location>
</feature>
<dbReference type="PROSITE" id="PS00523">
    <property type="entry name" value="SULFATASE_1"/>
    <property type="match status" value="1"/>
</dbReference>
<evidence type="ECO:0000256" key="1">
    <source>
        <dbReference type="ARBA" id="ARBA00008779"/>
    </source>
</evidence>
<dbReference type="PANTHER" id="PTHR43751">
    <property type="entry name" value="SULFATASE"/>
    <property type="match status" value="1"/>
</dbReference>
<sequence>MKRFFSFLTLLLFSALPALSQTRASQLQQPNIIFILTDDLGYGDLGVFFQNQRQQLADRREPWHYTPHLDRMAASGAQLTQQYANAPVCAPSRASLLTGTHQGNAHVRNNQFDKALENNHTLGTVLQAAGYSTVAIGKWGLQGVDEVGPHWPAHPLKRGFDAFFGYMRHRDGHEHYPVEGVYGGPKQVWDGYENVAATLSKCYTTDLWTAKAKKYITNHVQGADAAKPFFMYLAYDAPHAVLELPTQEYPKGQGLRGGLQWVGTPGHLITTASGQVDSYVHPDYRNATYDDDRNPATTETAWPATYKRYATAVRRIDDGVGDLLQLLKDLQLDENTLVVFTSDNGPSLESYLPAQYVPNMPTFFDSFGPFDGIKRDCWEGGLRMPTLVSWPSRIPTGRVVTTPSIFSDWLPTLADVARVPAPARTDGVSLLPSLTGQGQQPASLVYVEYFEEGKTPDYQKVELNRRGRKREQMQLLRLGDLVGVRYQVAAASDDFELYDVVKDPAQRINLARQPGYEHLQQQFKVKALQVRHANPTAKRPYDDALISAVPAPATASPGFSWKYVQGDFPWVAAESQQPASAYGTTKVVGGKELRHKQGMVYYTGYLPVPADGVYEFSLTTTGNAFVRLHEAALLDADFSYVAGTQLTQRAPLQAGLHPLRIAYLGSKKRASYLTLQWRKAGESIWRPLAPVMTTGQP</sequence>
<keyword evidence="6" id="KW-0614">Plasmid</keyword>
<dbReference type="InterPro" id="IPR000917">
    <property type="entry name" value="Sulfatase_N"/>
</dbReference>
<dbReference type="Gene3D" id="2.60.120.380">
    <property type="match status" value="1"/>
</dbReference>
<evidence type="ECO:0000259" key="5">
    <source>
        <dbReference type="Pfam" id="PF07691"/>
    </source>
</evidence>
<dbReference type="SUPFAM" id="SSF56988">
    <property type="entry name" value="Anthrax protective antigen"/>
    <property type="match status" value="1"/>
</dbReference>
<evidence type="ECO:0000259" key="4">
    <source>
        <dbReference type="Pfam" id="PF00884"/>
    </source>
</evidence>
<feature type="domain" description="PA14" evidence="5">
    <location>
        <begin position="601"/>
        <end position="678"/>
    </location>
</feature>
<comment type="similarity">
    <text evidence="1">Belongs to the sulfatase family.</text>
</comment>
<dbReference type="EMBL" id="CP094671">
    <property type="protein sequence ID" value="UOG77454.1"/>
    <property type="molecule type" value="Genomic_DNA"/>
</dbReference>